<dbReference type="Gene3D" id="3.40.50.980">
    <property type="match status" value="2"/>
</dbReference>
<dbReference type="InterPro" id="IPR009081">
    <property type="entry name" value="PP-bd_ACP"/>
</dbReference>
<dbReference type="Proteomes" id="UP000264294">
    <property type="component" value="Unassembled WGS sequence"/>
</dbReference>
<dbReference type="InterPro" id="IPR045851">
    <property type="entry name" value="AMP-bd_C_sf"/>
</dbReference>
<dbReference type="PANTHER" id="PTHR45527:SF1">
    <property type="entry name" value="FATTY ACID SYNTHASE"/>
    <property type="match status" value="1"/>
</dbReference>
<dbReference type="RefSeq" id="WP_117288018.1">
    <property type="nucleotide sequence ID" value="NZ_QVOD01000131.1"/>
</dbReference>
<accession>A0ABX9KM02</accession>
<evidence type="ECO:0000256" key="5">
    <source>
        <dbReference type="ARBA" id="ARBA00022840"/>
    </source>
</evidence>
<dbReference type="Pfam" id="PF00501">
    <property type="entry name" value="AMP-binding"/>
    <property type="match status" value="1"/>
</dbReference>
<dbReference type="PROSITE" id="PS50075">
    <property type="entry name" value="CARRIER"/>
    <property type="match status" value="1"/>
</dbReference>
<feature type="domain" description="Carrier" evidence="7">
    <location>
        <begin position="486"/>
        <end position="531"/>
    </location>
</feature>
<dbReference type="InterPro" id="IPR006162">
    <property type="entry name" value="Ppantetheine_attach_site"/>
</dbReference>
<dbReference type="InterPro" id="IPR000873">
    <property type="entry name" value="AMP-dep_synth/lig_dom"/>
</dbReference>
<evidence type="ECO:0000256" key="1">
    <source>
        <dbReference type="ARBA" id="ARBA00006432"/>
    </source>
</evidence>
<dbReference type="InterPro" id="IPR020845">
    <property type="entry name" value="AMP-binding_CS"/>
</dbReference>
<proteinExistence type="inferred from homology"/>
<dbReference type="InterPro" id="IPR020459">
    <property type="entry name" value="AMP-binding"/>
</dbReference>
<dbReference type="SUPFAM" id="SSF56801">
    <property type="entry name" value="Acetyl-CoA synthetase-like"/>
    <property type="match status" value="1"/>
</dbReference>
<dbReference type="NCBIfam" id="TIGR01733">
    <property type="entry name" value="AA-adenyl-dom"/>
    <property type="match status" value="1"/>
</dbReference>
<dbReference type="InterPro" id="IPR010071">
    <property type="entry name" value="AA_adenyl_dom"/>
</dbReference>
<sequence length="531" mass="59150">IAAVFEGQQLTYRELNERANRLARTLRDEGVQANQLVGIMAERSLEMIVGTLGILKAGGAYVPIDPEYPEERIRYMLEDSNISILLTQYASAIQTDRFNFSGILIDLSNPSSYKDDNTNLPLVTVAEDLAYVMYTSGSTGQPKGVLIEQRSVVRLVQNTNYVEFAEGDRILMTGALVFDACTFEIWGALLNGLQLYIVPETVILSVEKLNEALKQYQIKTMWLTSPLFNQLALQNPELFSSLRYLLVGGDALSPNTISMVRSSCPNLTIINGYGPTENTTFSCSFPISKEYSNIPIGRPIANSTVYIVDESNKLLPVGVQGEICVGGDGLARGYLNRDELTREKFVTNPFVPGERMYRTGDIGRWLSDGTIEYLGRMDHQVKIRGYRIELGEIESTLQKVELVREAIVIVRENENGLKQLCAYFVGDESLTVGQLREAMSQELPDYMIPSYFVQLEQMPLTPNGKIDRKALPEPEGNLQTGTEYVAPQTPIEEMLVSIWQTVLGVPQIGILDNFFDLGGDSIKSIQVSSRL</sequence>
<dbReference type="Gene3D" id="2.30.38.10">
    <property type="entry name" value="Luciferase, Domain 3"/>
    <property type="match status" value="1"/>
</dbReference>
<keyword evidence="4" id="KW-0547">Nucleotide-binding</keyword>
<gene>
    <name evidence="8" type="ORF">D0U04_30490</name>
</gene>
<dbReference type="EMBL" id="QVOD01000131">
    <property type="protein sequence ID" value="RFT61371.1"/>
    <property type="molecule type" value="Genomic_DNA"/>
</dbReference>
<dbReference type="PROSITE" id="PS00455">
    <property type="entry name" value="AMP_BINDING"/>
    <property type="match status" value="1"/>
</dbReference>
<evidence type="ECO:0000256" key="6">
    <source>
        <dbReference type="ARBA" id="ARBA00023194"/>
    </source>
</evidence>
<evidence type="ECO:0000313" key="8">
    <source>
        <dbReference type="EMBL" id="RFT61371.1"/>
    </source>
</evidence>
<keyword evidence="3" id="KW-0597">Phosphoprotein</keyword>
<comment type="caution">
    <text evidence="8">The sequence shown here is derived from an EMBL/GenBank/DDBJ whole genome shotgun (WGS) entry which is preliminary data.</text>
</comment>
<dbReference type="PANTHER" id="PTHR45527">
    <property type="entry name" value="NONRIBOSOMAL PEPTIDE SYNTHETASE"/>
    <property type="match status" value="1"/>
</dbReference>
<evidence type="ECO:0000259" key="7">
    <source>
        <dbReference type="PROSITE" id="PS50075"/>
    </source>
</evidence>
<dbReference type="InterPro" id="IPR025110">
    <property type="entry name" value="AMP-bd_C"/>
</dbReference>
<reference evidence="8 9" key="1">
    <citation type="submission" date="2018-08" db="EMBL/GenBank/DDBJ databases">
        <title>Bacillus clarus sp. nov. strain PS00077A.</title>
        <authorList>
            <person name="Mendez Acevedo M."/>
            <person name="Carroll L."/>
            <person name="Mukherjee M."/>
            <person name="Wiedmann M."/>
            <person name="Kovac J."/>
        </authorList>
    </citation>
    <scope>NUCLEOTIDE SEQUENCE [LARGE SCALE GENOMIC DNA]</scope>
    <source>
        <strain evidence="8 9">PS00077A</strain>
    </source>
</reference>
<dbReference type="CDD" id="cd12117">
    <property type="entry name" value="A_NRPS_Srf_like"/>
    <property type="match status" value="1"/>
</dbReference>
<dbReference type="Pfam" id="PF13193">
    <property type="entry name" value="AMP-binding_C"/>
    <property type="match status" value="1"/>
</dbReference>
<keyword evidence="5" id="KW-0067">ATP-binding</keyword>
<dbReference type="PRINTS" id="PR00154">
    <property type="entry name" value="AMPBINDING"/>
</dbReference>
<evidence type="ECO:0000256" key="2">
    <source>
        <dbReference type="ARBA" id="ARBA00022450"/>
    </source>
</evidence>
<protein>
    <submittedName>
        <fullName evidence="8">Amino acid adenylation domain-containing protein</fullName>
    </submittedName>
</protein>
<keyword evidence="9" id="KW-1185">Reference proteome</keyword>
<name>A0ABX9KM02_9BACI</name>
<dbReference type="Pfam" id="PF00550">
    <property type="entry name" value="PP-binding"/>
    <property type="match status" value="1"/>
</dbReference>
<evidence type="ECO:0000313" key="9">
    <source>
        <dbReference type="Proteomes" id="UP000264294"/>
    </source>
</evidence>
<keyword evidence="2" id="KW-0596">Phosphopantetheine</keyword>
<dbReference type="Gene3D" id="1.10.1200.10">
    <property type="entry name" value="ACP-like"/>
    <property type="match status" value="1"/>
</dbReference>
<comment type="similarity">
    <text evidence="1">Belongs to the ATP-dependent AMP-binding enzyme family.</text>
</comment>
<feature type="non-terminal residue" evidence="8">
    <location>
        <position position="531"/>
    </location>
</feature>
<evidence type="ECO:0000256" key="3">
    <source>
        <dbReference type="ARBA" id="ARBA00022553"/>
    </source>
</evidence>
<evidence type="ECO:0000256" key="4">
    <source>
        <dbReference type="ARBA" id="ARBA00022741"/>
    </source>
</evidence>
<feature type="non-terminal residue" evidence="8">
    <location>
        <position position="1"/>
    </location>
</feature>
<dbReference type="Gene3D" id="3.30.300.30">
    <property type="match status" value="1"/>
</dbReference>
<dbReference type="InterPro" id="IPR036736">
    <property type="entry name" value="ACP-like_sf"/>
</dbReference>
<organism evidence="8 9">
    <name type="scientific">Bacillus clarus</name>
    <dbReference type="NCBI Taxonomy" id="2338372"/>
    <lineage>
        <taxon>Bacteria</taxon>
        <taxon>Bacillati</taxon>
        <taxon>Bacillota</taxon>
        <taxon>Bacilli</taxon>
        <taxon>Bacillales</taxon>
        <taxon>Bacillaceae</taxon>
        <taxon>Bacillus</taxon>
        <taxon>Bacillus cereus group</taxon>
    </lineage>
</organism>
<dbReference type="PROSITE" id="PS00012">
    <property type="entry name" value="PHOSPHOPANTETHEINE"/>
    <property type="match status" value="1"/>
</dbReference>
<keyword evidence="6" id="KW-0045">Antibiotic biosynthesis</keyword>